<protein>
    <submittedName>
        <fullName evidence="2">Uncharacterized protein</fullName>
    </submittedName>
</protein>
<accession>A0ABN8PUF5</accession>
<feature type="region of interest" description="Disordered" evidence="1">
    <location>
        <begin position="161"/>
        <end position="190"/>
    </location>
</feature>
<reference evidence="2 3" key="1">
    <citation type="submission" date="2022-05" db="EMBL/GenBank/DDBJ databases">
        <authorList>
            <consortium name="Genoscope - CEA"/>
            <person name="William W."/>
        </authorList>
    </citation>
    <scope>NUCLEOTIDE SEQUENCE [LARGE SCALE GENOMIC DNA]</scope>
</reference>
<feature type="compositionally biased region" description="Polar residues" evidence="1">
    <location>
        <begin position="161"/>
        <end position="180"/>
    </location>
</feature>
<feature type="region of interest" description="Disordered" evidence="1">
    <location>
        <begin position="1"/>
        <end position="52"/>
    </location>
</feature>
<organism evidence="2 3">
    <name type="scientific">Porites lobata</name>
    <dbReference type="NCBI Taxonomy" id="104759"/>
    <lineage>
        <taxon>Eukaryota</taxon>
        <taxon>Metazoa</taxon>
        <taxon>Cnidaria</taxon>
        <taxon>Anthozoa</taxon>
        <taxon>Hexacorallia</taxon>
        <taxon>Scleractinia</taxon>
        <taxon>Fungiina</taxon>
        <taxon>Poritidae</taxon>
        <taxon>Porites</taxon>
    </lineage>
</organism>
<proteinExistence type="predicted"/>
<evidence type="ECO:0000256" key="1">
    <source>
        <dbReference type="SAM" id="MobiDB-lite"/>
    </source>
</evidence>
<keyword evidence="3" id="KW-1185">Reference proteome</keyword>
<evidence type="ECO:0000313" key="2">
    <source>
        <dbReference type="EMBL" id="CAH3148969.1"/>
    </source>
</evidence>
<name>A0ABN8PUF5_9CNID</name>
<comment type="caution">
    <text evidence="2">The sequence shown here is derived from an EMBL/GenBank/DDBJ whole genome shotgun (WGS) entry which is preliminary data.</text>
</comment>
<gene>
    <name evidence="2" type="ORF">PLOB_00046906</name>
</gene>
<evidence type="ECO:0000313" key="3">
    <source>
        <dbReference type="Proteomes" id="UP001159405"/>
    </source>
</evidence>
<dbReference type="EMBL" id="CALNXK010000085">
    <property type="protein sequence ID" value="CAH3148969.1"/>
    <property type="molecule type" value="Genomic_DNA"/>
</dbReference>
<dbReference type="Proteomes" id="UP001159405">
    <property type="component" value="Unassembled WGS sequence"/>
</dbReference>
<sequence>MKETSENYSTSRQSWRPQTTNEQRPNTTSHSATRHDQARPPTNAQRTPFDRPGLRLTSLSALYQPAFKPYSFSYMYNTKYNADFEGRYAPPPLPDRVSTANYAPIKYKFGSSTYQQHFQQRQPFSTAFVIPYSRHRRNNPQPTMVNSYNYPDGIRWIWKPSTPTSENVSKAQSQPKTQDQPIRYHRWYSR</sequence>
<feature type="compositionally biased region" description="Polar residues" evidence="1">
    <location>
        <begin position="1"/>
        <end position="31"/>
    </location>
</feature>